<gene>
    <name evidence="1" type="ORF">F7D14_13690</name>
</gene>
<accession>A0A6B8M6L2</accession>
<sequence length="131" mass="14886">MVLRIDVLATLTAYFSIAPALALDSRAYAGLLRLDPQMRLEQICDLEAMERIGRENSRFRPDRAKSDVISHPQHLGDILKAPGAAFRSNNNWYSLSFICKASPDHMKVLSFEYNIGSLIPESKLSDYDLWR</sequence>
<organism evidence="1 2">
    <name type="scientific">Methylocystis parvus</name>
    <dbReference type="NCBI Taxonomy" id="134"/>
    <lineage>
        <taxon>Bacteria</taxon>
        <taxon>Pseudomonadati</taxon>
        <taxon>Pseudomonadota</taxon>
        <taxon>Alphaproteobacteria</taxon>
        <taxon>Hyphomicrobiales</taxon>
        <taxon>Methylocystaceae</taxon>
        <taxon>Methylocystis</taxon>
    </lineage>
</organism>
<evidence type="ECO:0000313" key="1">
    <source>
        <dbReference type="EMBL" id="QGM99704.1"/>
    </source>
</evidence>
<protein>
    <submittedName>
        <fullName evidence="1">DUF930 domain-containing protein</fullName>
    </submittedName>
</protein>
<reference evidence="1 2" key="1">
    <citation type="submission" date="2019-09" db="EMBL/GenBank/DDBJ databases">
        <title>Isolation and complete genome sequencing of Methylocystis species.</title>
        <authorList>
            <person name="Rumah B.L."/>
            <person name="Stead C.E."/>
            <person name="Stevens B.C."/>
            <person name="Minton N.P."/>
            <person name="Grosse-Honebrink A."/>
            <person name="Zhang Y."/>
        </authorList>
    </citation>
    <scope>NUCLEOTIDE SEQUENCE [LARGE SCALE GENOMIC DNA]</scope>
    <source>
        <strain evidence="1 2">BRCS2</strain>
    </source>
</reference>
<evidence type="ECO:0000313" key="2">
    <source>
        <dbReference type="Proteomes" id="UP000422569"/>
    </source>
</evidence>
<name>A0A6B8M6L2_9HYPH</name>
<dbReference type="Pfam" id="PF06059">
    <property type="entry name" value="DUF930"/>
    <property type="match status" value="1"/>
</dbReference>
<dbReference type="KEGG" id="mpar:F7D14_13690"/>
<dbReference type="RefSeq" id="WP_081495572.1">
    <property type="nucleotide sequence ID" value="NZ_CP044331.1"/>
</dbReference>
<dbReference type="InterPro" id="IPR009273">
    <property type="entry name" value="DUF930"/>
</dbReference>
<dbReference type="Proteomes" id="UP000422569">
    <property type="component" value="Chromosome"/>
</dbReference>
<keyword evidence="2" id="KW-1185">Reference proteome</keyword>
<dbReference type="EMBL" id="CP044331">
    <property type="protein sequence ID" value="QGM99704.1"/>
    <property type="molecule type" value="Genomic_DNA"/>
</dbReference>
<proteinExistence type="predicted"/>
<dbReference type="AlphaFoldDB" id="A0A6B8M6L2"/>